<evidence type="ECO:0000256" key="1">
    <source>
        <dbReference type="SAM" id="Phobius"/>
    </source>
</evidence>
<proteinExistence type="predicted"/>
<dbReference type="NCBIfam" id="TIGR03781">
    <property type="entry name" value="Bac_Flav_CT_K"/>
    <property type="match status" value="1"/>
</dbReference>
<dbReference type="AlphaFoldDB" id="A0A0E3ZBC0"/>
<dbReference type="RefSeq" id="WP_046308614.1">
    <property type="nucleotide sequence ID" value="NZ_CBCSCY010000011.1"/>
</dbReference>
<organism evidence="2 3">
    <name type="scientific">Pontibacter korlensis</name>
    <dbReference type="NCBI Taxonomy" id="400092"/>
    <lineage>
        <taxon>Bacteria</taxon>
        <taxon>Pseudomonadati</taxon>
        <taxon>Bacteroidota</taxon>
        <taxon>Cytophagia</taxon>
        <taxon>Cytophagales</taxon>
        <taxon>Hymenobacteraceae</taxon>
        <taxon>Pontibacter</taxon>
    </lineage>
</organism>
<feature type="transmembrane region" description="Helical" evidence="1">
    <location>
        <begin position="12"/>
        <end position="35"/>
    </location>
</feature>
<dbReference type="HOGENOM" id="CLU_088153_0_0_10"/>
<dbReference type="OrthoDB" id="1039148at2"/>
<keyword evidence="3" id="KW-1185">Reference proteome</keyword>
<dbReference type="KEGG" id="pko:PKOR_00560"/>
<keyword evidence="1" id="KW-0812">Transmembrane</keyword>
<dbReference type="Proteomes" id="UP000033109">
    <property type="component" value="Chromosome"/>
</dbReference>
<evidence type="ECO:0000313" key="3">
    <source>
        <dbReference type="Proteomes" id="UP000033109"/>
    </source>
</evidence>
<dbReference type="EMBL" id="CP009621">
    <property type="protein sequence ID" value="AKD01909.1"/>
    <property type="molecule type" value="Genomic_DNA"/>
</dbReference>
<dbReference type="InterPro" id="IPR022276">
    <property type="entry name" value="Conjug_transposon_TraK"/>
</dbReference>
<reference evidence="2 3" key="1">
    <citation type="journal article" date="2015" name="Sci. Rep.">
        <title>Unraveling adaptation of Pontibacter korlensis to radiation and infertility in desert through complete genome and comparative transcriptomic analysis.</title>
        <authorList>
            <person name="Dai J."/>
            <person name="Dai W."/>
            <person name="Qiu C."/>
            <person name="Yang Z."/>
            <person name="Zhang Y."/>
            <person name="Zhou M."/>
            <person name="Zhang L."/>
            <person name="Fang C."/>
            <person name="Gao Q."/>
            <person name="Yang Q."/>
            <person name="Li X."/>
            <person name="Wang Z."/>
            <person name="Wang Z."/>
            <person name="Jia Z."/>
            <person name="Chen X."/>
        </authorList>
    </citation>
    <scope>NUCLEOTIDE SEQUENCE [LARGE SCALE GENOMIC DNA]</scope>
    <source>
        <strain evidence="2 3">X14-1T</strain>
    </source>
</reference>
<sequence length="202" mass="23328">MIHNLEKKMKLAFAVSIGSFISSVLIVGTVCAFAFRYAEEQRKKIYVIDHSVPLLVEQTELGVNRTVEYTSHVNMFHLLFFTLPPDDAYIKHNISKAMYLVDESGLAQYNNLKEKGYYNQILASSAVLTIKTDSVKVDENRHFTYYATQRIERETSVMKRLLVTEGDLEEVPRTENNPHGLLIKNWKTVLNKDLEYVEKKSF</sequence>
<keyword evidence="1" id="KW-1133">Transmembrane helix</keyword>
<gene>
    <name evidence="2" type="ORF">PKOR_00560</name>
</gene>
<dbReference type="PATRIC" id="fig|400092.3.peg.134"/>
<name>A0A0E3ZBC0_9BACT</name>
<evidence type="ECO:0000313" key="2">
    <source>
        <dbReference type="EMBL" id="AKD01909.1"/>
    </source>
</evidence>
<keyword evidence="1" id="KW-0472">Membrane</keyword>
<protein>
    <submittedName>
        <fullName evidence="2">Conjugal transfer protein TraK</fullName>
    </submittedName>
</protein>
<dbReference type="STRING" id="400092.PKOR_00560"/>
<accession>A0A0E3ZBC0</accession>